<dbReference type="Gene3D" id="2.120.10.30">
    <property type="entry name" value="TolB, C-terminal domain"/>
    <property type="match status" value="3"/>
</dbReference>
<dbReference type="SUPFAM" id="SSF82171">
    <property type="entry name" value="DPP6 N-terminal domain-like"/>
    <property type="match status" value="2"/>
</dbReference>
<dbReference type="InterPro" id="IPR001867">
    <property type="entry name" value="OmpR/PhoB-type_DNA-bd"/>
</dbReference>
<feature type="transmembrane region" description="Helical" evidence="4">
    <location>
        <begin position="146"/>
        <end position="166"/>
    </location>
</feature>
<dbReference type="RefSeq" id="WP_377243802.1">
    <property type="nucleotide sequence ID" value="NZ_JBHLXP010000003.1"/>
</dbReference>
<dbReference type="EMBL" id="JBHLXP010000003">
    <property type="protein sequence ID" value="MFC0048904.1"/>
    <property type="molecule type" value="Genomic_DNA"/>
</dbReference>
<feature type="DNA-binding region" description="OmpR/PhoB-type" evidence="3">
    <location>
        <begin position="6"/>
        <end position="110"/>
    </location>
</feature>
<evidence type="ECO:0000259" key="5">
    <source>
        <dbReference type="PROSITE" id="PS51755"/>
    </source>
</evidence>
<evidence type="ECO:0000313" key="7">
    <source>
        <dbReference type="Proteomes" id="UP001589813"/>
    </source>
</evidence>
<reference evidence="6 7" key="1">
    <citation type="submission" date="2024-09" db="EMBL/GenBank/DDBJ databases">
        <authorList>
            <person name="Sun Q."/>
            <person name="Mori K."/>
        </authorList>
    </citation>
    <scope>NUCLEOTIDE SEQUENCE [LARGE SCALE GENOMIC DNA]</scope>
    <source>
        <strain evidence="6 7">KCTC 23315</strain>
    </source>
</reference>
<protein>
    <submittedName>
        <fullName evidence="6">Winged helix-turn-helix domain-containing protein</fullName>
    </submittedName>
</protein>
<dbReference type="InterPro" id="IPR016032">
    <property type="entry name" value="Sig_transdc_resp-reg_C-effctor"/>
</dbReference>
<evidence type="ECO:0000313" key="6">
    <source>
        <dbReference type="EMBL" id="MFC0048904.1"/>
    </source>
</evidence>
<evidence type="ECO:0000256" key="1">
    <source>
        <dbReference type="ARBA" id="ARBA00009820"/>
    </source>
</evidence>
<dbReference type="InterPro" id="IPR011042">
    <property type="entry name" value="6-blade_b-propeller_TolB-like"/>
</dbReference>
<dbReference type="PROSITE" id="PS51755">
    <property type="entry name" value="OMPR_PHOB"/>
    <property type="match status" value="1"/>
</dbReference>
<organism evidence="6 7">
    <name type="scientific">Rheinheimera tilapiae</name>
    <dbReference type="NCBI Taxonomy" id="875043"/>
    <lineage>
        <taxon>Bacteria</taxon>
        <taxon>Pseudomonadati</taxon>
        <taxon>Pseudomonadota</taxon>
        <taxon>Gammaproteobacteria</taxon>
        <taxon>Chromatiales</taxon>
        <taxon>Chromatiaceae</taxon>
        <taxon>Rheinheimera</taxon>
    </lineage>
</organism>
<dbReference type="Pfam" id="PF00486">
    <property type="entry name" value="Trans_reg_C"/>
    <property type="match status" value="1"/>
</dbReference>
<keyword evidence="7" id="KW-1185">Reference proteome</keyword>
<comment type="similarity">
    <text evidence="1">Belongs to the TolB family.</text>
</comment>
<dbReference type="PANTHER" id="PTHR36842">
    <property type="entry name" value="PROTEIN TOLB HOMOLOG"/>
    <property type="match status" value="1"/>
</dbReference>
<keyword evidence="2 3" id="KW-0238">DNA-binding</keyword>
<sequence>MSAKPEQHLKVGDWWYLPQQDKLVKIDDTGEISETASLDNLCQKALNYFLVNAGRLVTRDELLSDVWGVRDVSDGRISRVIRVLRVALGDDSREPRYIETIPKRGFRFIAPVAEVILTSGNDEPVDNHIEEQHAIQQQERKHHRHWWLLAGTFLSCVLAISGWQYWQQSQLDPQVPFGRFEPLSSMDGLELYPDVSKDGRYLVYSHSLDFDSDSELIIQDLKSLEKKQIKVSSKGGIRGPIWSPDGNSIVYQYLQRNSFCEIRRLTLNAADKSVLADDLLTKCGAKSMGARMSWSPDGKYIVYPDWRTGTDGIALMLLPVNGGLAEQITMPPQTSLGDFAARYSPDGSKIVFLRDAAGSAGQIWVLDLTSRSSRLVYQPDDNYPAHVAWTVDGSGIIFPSGTNTLSLIDLKSNAVSIVAHTDASPHDVFVGTDNRIFSSIGRFWQSSIRKVNNVLENPVPSLETIDFATRTEGLIELNPQPGGPAAVLSNRSGNQQVWLYYPDGRQKQISRFSGQMYPKVLEFSPDGEKLLVLVNATIWLLQPDQEPISITTPEQYGREPTWGADSKTIYYKLSHNGRWQIMRKELTSENAEVFSDTLDYYLESPDQAYVLRSSIGDDSYELVMVNSGEVIQLDNFPKMDFLSPRIILRKKAIYYSSSSNNTDVKIYRFNLASKKTESTGVEQKLLGRRFFVSLDEKFIFQDDGKKGDVDIAELILTR</sequence>
<keyword evidence="4" id="KW-1133">Transmembrane helix</keyword>
<dbReference type="InterPro" id="IPR011659">
    <property type="entry name" value="WD40"/>
</dbReference>
<evidence type="ECO:0000256" key="4">
    <source>
        <dbReference type="SAM" id="Phobius"/>
    </source>
</evidence>
<keyword evidence="4" id="KW-0472">Membrane</keyword>
<gene>
    <name evidence="6" type="ORF">ACFFJP_11475</name>
</gene>
<dbReference type="Gene3D" id="1.10.10.10">
    <property type="entry name" value="Winged helix-like DNA-binding domain superfamily/Winged helix DNA-binding domain"/>
    <property type="match status" value="1"/>
</dbReference>
<feature type="domain" description="OmpR/PhoB-type" evidence="5">
    <location>
        <begin position="6"/>
        <end position="110"/>
    </location>
</feature>
<evidence type="ECO:0000256" key="2">
    <source>
        <dbReference type="ARBA" id="ARBA00023125"/>
    </source>
</evidence>
<name>A0ABV6BDG9_9GAMM</name>
<dbReference type="SMART" id="SM00862">
    <property type="entry name" value="Trans_reg_C"/>
    <property type="match status" value="1"/>
</dbReference>
<evidence type="ECO:0000256" key="3">
    <source>
        <dbReference type="PROSITE-ProRule" id="PRU01091"/>
    </source>
</evidence>
<keyword evidence="4" id="KW-0812">Transmembrane</keyword>
<comment type="caution">
    <text evidence="6">The sequence shown here is derived from an EMBL/GenBank/DDBJ whole genome shotgun (WGS) entry which is preliminary data.</text>
</comment>
<dbReference type="CDD" id="cd00383">
    <property type="entry name" value="trans_reg_C"/>
    <property type="match status" value="1"/>
</dbReference>
<dbReference type="Proteomes" id="UP001589813">
    <property type="component" value="Unassembled WGS sequence"/>
</dbReference>
<dbReference type="InterPro" id="IPR036388">
    <property type="entry name" value="WH-like_DNA-bd_sf"/>
</dbReference>
<proteinExistence type="inferred from homology"/>
<dbReference type="Pfam" id="PF07676">
    <property type="entry name" value="PD40"/>
    <property type="match status" value="4"/>
</dbReference>
<dbReference type="SUPFAM" id="SSF46894">
    <property type="entry name" value="C-terminal effector domain of the bipartite response regulators"/>
    <property type="match status" value="1"/>
</dbReference>
<accession>A0ABV6BDG9</accession>
<dbReference type="PANTHER" id="PTHR36842:SF1">
    <property type="entry name" value="PROTEIN TOLB"/>
    <property type="match status" value="1"/>
</dbReference>